<gene>
    <name evidence="1" type="ORF">GUJ93_ZPchr0002g25545</name>
</gene>
<protein>
    <submittedName>
        <fullName evidence="1">Uncharacterized protein</fullName>
    </submittedName>
</protein>
<accession>A0A8J5V484</accession>
<sequence>MEMQDTRDRSCPCPSGTLVPTRLTFSASFSIPTCNLVLLLGFCHEIGCLVYEQTPPQQQTNGANHCVGC</sequence>
<keyword evidence="2" id="KW-1185">Reference proteome</keyword>
<reference evidence="1" key="2">
    <citation type="submission" date="2021-02" db="EMBL/GenBank/DDBJ databases">
        <authorList>
            <person name="Kimball J.A."/>
            <person name="Haas M.W."/>
            <person name="Macchietto M."/>
            <person name="Kono T."/>
            <person name="Duquette J."/>
            <person name="Shao M."/>
        </authorList>
    </citation>
    <scope>NUCLEOTIDE SEQUENCE</scope>
    <source>
        <tissue evidence="1">Fresh leaf tissue</tissue>
    </source>
</reference>
<name>A0A8J5V484_ZIZPA</name>
<reference evidence="1" key="1">
    <citation type="journal article" date="2021" name="bioRxiv">
        <title>Whole Genome Assembly and Annotation of Northern Wild Rice, Zizania palustris L., Supports a Whole Genome Duplication in the Zizania Genus.</title>
        <authorList>
            <person name="Haas M."/>
            <person name="Kono T."/>
            <person name="Macchietto M."/>
            <person name="Millas R."/>
            <person name="McGilp L."/>
            <person name="Shao M."/>
            <person name="Duquette J."/>
            <person name="Hirsch C.N."/>
            <person name="Kimball J."/>
        </authorList>
    </citation>
    <scope>NUCLEOTIDE SEQUENCE</scope>
    <source>
        <tissue evidence="1">Fresh leaf tissue</tissue>
    </source>
</reference>
<evidence type="ECO:0000313" key="2">
    <source>
        <dbReference type="Proteomes" id="UP000729402"/>
    </source>
</evidence>
<comment type="caution">
    <text evidence="1">The sequence shown here is derived from an EMBL/GenBank/DDBJ whole genome shotgun (WGS) entry which is preliminary data.</text>
</comment>
<dbReference type="EMBL" id="JAAALK010000287">
    <property type="protein sequence ID" value="KAG8058472.1"/>
    <property type="molecule type" value="Genomic_DNA"/>
</dbReference>
<dbReference type="Proteomes" id="UP000729402">
    <property type="component" value="Unassembled WGS sequence"/>
</dbReference>
<proteinExistence type="predicted"/>
<organism evidence="1 2">
    <name type="scientific">Zizania palustris</name>
    <name type="common">Northern wild rice</name>
    <dbReference type="NCBI Taxonomy" id="103762"/>
    <lineage>
        <taxon>Eukaryota</taxon>
        <taxon>Viridiplantae</taxon>
        <taxon>Streptophyta</taxon>
        <taxon>Embryophyta</taxon>
        <taxon>Tracheophyta</taxon>
        <taxon>Spermatophyta</taxon>
        <taxon>Magnoliopsida</taxon>
        <taxon>Liliopsida</taxon>
        <taxon>Poales</taxon>
        <taxon>Poaceae</taxon>
        <taxon>BOP clade</taxon>
        <taxon>Oryzoideae</taxon>
        <taxon>Oryzeae</taxon>
        <taxon>Zizaniinae</taxon>
        <taxon>Zizania</taxon>
    </lineage>
</organism>
<evidence type="ECO:0000313" key="1">
    <source>
        <dbReference type="EMBL" id="KAG8058472.1"/>
    </source>
</evidence>
<dbReference type="AlphaFoldDB" id="A0A8J5V484"/>